<dbReference type="Proteomes" id="UP000094243">
    <property type="component" value="Unassembled WGS sequence"/>
</dbReference>
<dbReference type="Gene3D" id="3.40.50.12780">
    <property type="entry name" value="N-terminal domain of ligase-like"/>
    <property type="match status" value="1"/>
</dbReference>
<comment type="caution">
    <text evidence="3">The sequence shown here is derived from an EMBL/GenBank/DDBJ whole genome shotgun (WGS) entry which is preliminary data.</text>
</comment>
<evidence type="ECO:0000259" key="1">
    <source>
        <dbReference type="Pfam" id="PF00501"/>
    </source>
</evidence>
<dbReference type="Pfam" id="PF13193">
    <property type="entry name" value="AMP-binding_C"/>
    <property type="match status" value="1"/>
</dbReference>
<proteinExistence type="predicted"/>
<gene>
    <name evidence="3" type="ORF">BHQ17_00415</name>
</gene>
<dbReference type="InterPro" id="IPR045851">
    <property type="entry name" value="AMP-bd_C_sf"/>
</dbReference>
<dbReference type="CDD" id="cd17631">
    <property type="entry name" value="FACL_FadD13-like"/>
    <property type="match status" value="1"/>
</dbReference>
<dbReference type="AlphaFoldDB" id="A0A1E3S4T7"/>
<dbReference type="Gene3D" id="3.30.300.30">
    <property type="match status" value="1"/>
</dbReference>
<dbReference type="RefSeq" id="WP_069403263.1">
    <property type="nucleotide sequence ID" value="NZ_MIGZ01000001.1"/>
</dbReference>
<evidence type="ECO:0000313" key="4">
    <source>
        <dbReference type="Proteomes" id="UP000094243"/>
    </source>
</evidence>
<reference evidence="4" key="1">
    <citation type="submission" date="2016-09" db="EMBL/GenBank/DDBJ databases">
        <authorList>
            <person name="Greninger A.L."/>
            <person name="Jerome K.R."/>
            <person name="Mcnair B."/>
            <person name="Wallis C."/>
            <person name="Fang F."/>
        </authorList>
    </citation>
    <scope>NUCLEOTIDE SEQUENCE [LARGE SCALE GENOMIC DNA]</scope>
    <source>
        <strain evidence="4">M7</strain>
    </source>
</reference>
<dbReference type="OrthoDB" id="9803968at2"/>
<protein>
    <submittedName>
        <fullName evidence="3">AMP-dependent synthetase</fullName>
    </submittedName>
</protein>
<sequence>MNLFALLDQAASRLGDRGAVYRGERQLHTWNELRDRALRLAATFGPAGTRIAVASENRPEIIELMFAVWAAECVYVPLNYKLHPREMHQILEDSGAALVFASPKIAEGLGDAEIIGNASYSQRLSAPPVTAPADTDPAALAWLFYTSGTTGRSKGAMLSHRNLMAMTVAHLADFDSPDADCSLVHGAPMSHGSGLYIPPYVLRGARQVLPDSGTFEPDEFLDLCEHHPGASAFLAPTMVQRLVQTGRARPGNLRTIVYGGGPMYVDSLKKAMAAFGAVFVQLYGQGEAPMTITGLRRADHIDTDDAILGSVGYPRSGVDVAVLRDDGTPAPPGEIGEIVCRGDVVMSGYWNNPQATAAALRNGWLCTGDMGSFDERGYLTLRDRSKDVVISGGSNIYPREVEEVLLEHPGVTEAGVVGAPDEEWGEIVVAFIVGSVSAAELDAHLLERIARFKRPKRYEFIDELPKNSYGKVLKRELRARLAT</sequence>
<name>A0A1E3S4T7_9MYCO</name>
<dbReference type="InterPro" id="IPR000873">
    <property type="entry name" value="AMP-dep_synth/lig_dom"/>
</dbReference>
<dbReference type="InterPro" id="IPR050237">
    <property type="entry name" value="ATP-dep_AMP-bd_enzyme"/>
</dbReference>
<dbReference type="InterPro" id="IPR025110">
    <property type="entry name" value="AMP-bd_C"/>
</dbReference>
<dbReference type="Pfam" id="PF00501">
    <property type="entry name" value="AMP-binding"/>
    <property type="match status" value="1"/>
</dbReference>
<dbReference type="InterPro" id="IPR020845">
    <property type="entry name" value="AMP-binding_CS"/>
</dbReference>
<organism evidence="3 4">
    <name type="scientific">Mycolicibacterium holsaticum</name>
    <dbReference type="NCBI Taxonomy" id="152142"/>
    <lineage>
        <taxon>Bacteria</taxon>
        <taxon>Bacillati</taxon>
        <taxon>Actinomycetota</taxon>
        <taxon>Actinomycetes</taxon>
        <taxon>Mycobacteriales</taxon>
        <taxon>Mycobacteriaceae</taxon>
        <taxon>Mycolicibacterium</taxon>
    </lineage>
</organism>
<dbReference type="SUPFAM" id="SSF56801">
    <property type="entry name" value="Acetyl-CoA synthetase-like"/>
    <property type="match status" value="1"/>
</dbReference>
<dbReference type="GO" id="GO:0016877">
    <property type="term" value="F:ligase activity, forming carbon-sulfur bonds"/>
    <property type="evidence" value="ECO:0007669"/>
    <property type="project" value="UniProtKB-ARBA"/>
</dbReference>
<dbReference type="InterPro" id="IPR042099">
    <property type="entry name" value="ANL_N_sf"/>
</dbReference>
<evidence type="ECO:0000259" key="2">
    <source>
        <dbReference type="Pfam" id="PF13193"/>
    </source>
</evidence>
<dbReference type="PANTHER" id="PTHR43767:SF7">
    <property type="entry name" value="MEDIUM_LONG-CHAIN-FATTY-ACID--COA LIGASE FADD8"/>
    <property type="match status" value="1"/>
</dbReference>
<dbReference type="PROSITE" id="PS00455">
    <property type="entry name" value="AMP_BINDING"/>
    <property type="match status" value="1"/>
</dbReference>
<accession>A0A1E3S4T7</accession>
<evidence type="ECO:0000313" key="3">
    <source>
        <dbReference type="EMBL" id="ODQ96682.1"/>
    </source>
</evidence>
<dbReference type="PANTHER" id="PTHR43767">
    <property type="entry name" value="LONG-CHAIN-FATTY-ACID--COA LIGASE"/>
    <property type="match status" value="1"/>
</dbReference>
<feature type="domain" description="AMP-binding enzyme C-terminal" evidence="2">
    <location>
        <begin position="400"/>
        <end position="471"/>
    </location>
</feature>
<keyword evidence="4" id="KW-1185">Reference proteome</keyword>
<feature type="domain" description="AMP-dependent synthetase/ligase" evidence="1">
    <location>
        <begin position="8"/>
        <end position="350"/>
    </location>
</feature>
<dbReference type="EMBL" id="MIGZ01000001">
    <property type="protein sequence ID" value="ODQ96682.1"/>
    <property type="molecule type" value="Genomic_DNA"/>
</dbReference>